<reference evidence="2 3" key="2">
    <citation type="submission" date="2017-02" db="EMBL/GenBank/DDBJ databases">
        <title>A genome survey and senescence transcriptome analysis in Lentinula edodes.</title>
        <authorList>
            <person name="Sakamoto Y."/>
            <person name="Nakade K."/>
            <person name="Sato S."/>
            <person name="Yoshida Y."/>
            <person name="Miyazaki K."/>
            <person name="Natsume S."/>
            <person name="Konno N."/>
        </authorList>
    </citation>
    <scope>NUCLEOTIDE SEQUENCE [LARGE SCALE GENOMIC DNA]</scope>
    <source>
        <strain evidence="2 3">NBRC 111202</strain>
    </source>
</reference>
<evidence type="ECO:0000313" key="3">
    <source>
        <dbReference type="Proteomes" id="UP000188533"/>
    </source>
</evidence>
<proteinExistence type="predicted"/>
<organism evidence="2 3">
    <name type="scientific">Lentinula edodes</name>
    <name type="common">Shiitake mushroom</name>
    <name type="synonym">Lentinus edodes</name>
    <dbReference type="NCBI Taxonomy" id="5353"/>
    <lineage>
        <taxon>Eukaryota</taxon>
        <taxon>Fungi</taxon>
        <taxon>Dikarya</taxon>
        <taxon>Basidiomycota</taxon>
        <taxon>Agaricomycotina</taxon>
        <taxon>Agaricomycetes</taxon>
        <taxon>Agaricomycetidae</taxon>
        <taxon>Agaricales</taxon>
        <taxon>Marasmiineae</taxon>
        <taxon>Omphalotaceae</taxon>
        <taxon>Lentinula</taxon>
    </lineage>
</organism>
<accession>A0A1Q3DZ32</accession>
<name>A0A1Q3DZ32_LENED</name>
<dbReference type="Proteomes" id="UP000188533">
    <property type="component" value="Unassembled WGS sequence"/>
</dbReference>
<feature type="region of interest" description="Disordered" evidence="1">
    <location>
        <begin position="474"/>
        <end position="495"/>
    </location>
</feature>
<evidence type="ECO:0000256" key="1">
    <source>
        <dbReference type="SAM" id="MobiDB-lite"/>
    </source>
</evidence>
<keyword evidence="3" id="KW-1185">Reference proteome</keyword>
<evidence type="ECO:0000313" key="2">
    <source>
        <dbReference type="EMBL" id="GAW00242.1"/>
    </source>
</evidence>
<dbReference type="AlphaFoldDB" id="A0A1Q3DZ32"/>
<sequence>MEIWLENVTNFQASLRPASSQRWFVDLPLDKFFLPVRKYLLLDRLSGVLLDKAIAYSTSTSHPSSQLPALRLFAMWYRILPSTSSPSQLFSICLLFTTVLLSVSAIAIPSGSVSASQQHQKRNVEKLRMTIRRCRRKANGLEKWMTRDTKNRADDIYALVIGDNIFAVELTESLTTSPEASSAQTIKVIPAQEFQPFQKLENTIQTHYYTTLKASAQFSNVEKQSAFDDLRNIDTLQTKCLRTTLKSSFDYVDCAVLFIRNKFVPSDDWSELDDIWTAYKRKRTNDLAGVYTPRPATKKITSGPAGAENEITYRPDSLLRIGRKKSGKRGTGKWVDRAVKHDPDHVYVLLFQDEAFAAEPTSSPQAVAVIEKGKLPTFPFTLVENSKYLDADFFSSLKAYALFDTAEDKNSAVHNLRDIGTLQTKCGGIFKNSFDYVDCAVGVFKDNYARSEDKPRLDEMWKVYKAKRDGDLQKAGKRRATEQDVVDGTKKLKLS</sequence>
<dbReference type="EMBL" id="BDGU01000028">
    <property type="protein sequence ID" value="GAW00242.1"/>
    <property type="molecule type" value="Genomic_DNA"/>
</dbReference>
<protein>
    <submittedName>
        <fullName evidence="2">Uncharacterized protein</fullName>
    </submittedName>
</protein>
<reference evidence="2 3" key="1">
    <citation type="submission" date="2016-08" db="EMBL/GenBank/DDBJ databases">
        <authorList>
            <consortium name="Lentinula edodes genome sequencing consortium"/>
            <person name="Sakamoto Y."/>
            <person name="Nakade K."/>
            <person name="Sato S."/>
            <person name="Yoshida Y."/>
            <person name="Miyazaki K."/>
            <person name="Natsume S."/>
            <person name="Konno N."/>
        </authorList>
    </citation>
    <scope>NUCLEOTIDE SEQUENCE [LARGE SCALE GENOMIC DNA]</scope>
    <source>
        <strain evidence="2 3">NBRC 111202</strain>
    </source>
</reference>
<comment type="caution">
    <text evidence="2">The sequence shown here is derived from an EMBL/GenBank/DDBJ whole genome shotgun (WGS) entry which is preliminary data.</text>
</comment>
<gene>
    <name evidence="2" type="ORF">LENED_001744</name>
</gene>